<evidence type="ECO:0000313" key="2">
    <source>
        <dbReference type="EMBL" id="PIL20819.1"/>
    </source>
</evidence>
<sequence length="374" mass="39366">MIRAALLLVLSATPLVAQSDTAAAARAAAAQLEAATVQLDRASGARDRIRALTDTVRAYEAGLSAMRDGLRDAAIRETEINDTLRSREDEVAQLLGVLQGIGRTSGPETLLHPAGPLGTARAGMLLSSVTPGLAMQAAELRDDLQEVRTLRQLQQEAVRTLQLGLAGVQQARTELSQALAARTELPLRFTEDPVRTAILISATETLEGFASGLSEITTDDSTSELPPIEARKGALPLPVNGQILRRAGEADAAGVERPGIVVTTLPRALVTTPSAATIRYRGPLLDYGLVTILEPQADLLFVLAGLDTVFGEIGEVLPAGAPVGLMGGTETETGDILSTIGERAGNTRTETLYIEVRQGDAPVDPLTWFSTDKG</sequence>
<feature type="signal peptide" evidence="1">
    <location>
        <begin position="1"/>
        <end position="17"/>
    </location>
</feature>
<evidence type="ECO:0008006" key="4">
    <source>
        <dbReference type="Google" id="ProtNLM"/>
    </source>
</evidence>
<evidence type="ECO:0000256" key="1">
    <source>
        <dbReference type="SAM" id="SignalP"/>
    </source>
</evidence>
<evidence type="ECO:0000313" key="3">
    <source>
        <dbReference type="Proteomes" id="UP000231259"/>
    </source>
</evidence>
<dbReference type="SUPFAM" id="SSF51261">
    <property type="entry name" value="Duplicated hybrid motif"/>
    <property type="match status" value="1"/>
</dbReference>
<reference evidence="2 3" key="1">
    <citation type="submission" date="2013-09" db="EMBL/GenBank/DDBJ databases">
        <title>Genome sequencing of Phaeobacter antarcticus sp. nov. SM1211.</title>
        <authorList>
            <person name="Zhang X.-Y."/>
            <person name="Liu C."/>
            <person name="Chen X.-L."/>
            <person name="Xie B.-B."/>
            <person name="Qin Q.-L."/>
            <person name="Rong J.-C."/>
            <person name="Zhang Y.-Z."/>
        </authorList>
    </citation>
    <scope>NUCLEOTIDE SEQUENCE [LARGE SCALE GENOMIC DNA]</scope>
    <source>
        <strain evidence="2 3">SM1211</strain>
    </source>
</reference>
<dbReference type="Proteomes" id="UP000231259">
    <property type="component" value="Unassembled WGS sequence"/>
</dbReference>
<protein>
    <recommendedName>
        <fullName evidence="4">Peptidase M23 domain-containing protein</fullName>
    </recommendedName>
</protein>
<accession>A0A2G8RGZ8</accession>
<dbReference type="EMBL" id="AWWI01000054">
    <property type="protein sequence ID" value="PIL20819.1"/>
    <property type="molecule type" value="Genomic_DNA"/>
</dbReference>
<gene>
    <name evidence="2" type="ORF">P775_07550</name>
</gene>
<dbReference type="OrthoDB" id="9809144at2"/>
<organism evidence="2 3">
    <name type="scientific">Puniceibacterium antarcticum</name>
    <dbReference type="NCBI Taxonomy" id="1206336"/>
    <lineage>
        <taxon>Bacteria</taxon>
        <taxon>Pseudomonadati</taxon>
        <taxon>Pseudomonadota</taxon>
        <taxon>Alphaproteobacteria</taxon>
        <taxon>Rhodobacterales</taxon>
        <taxon>Paracoccaceae</taxon>
        <taxon>Puniceibacterium</taxon>
    </lineage>
</organism>
<keyword evidence="1" id="KW-0732">Signal</keyword>
<proteinExistence type="predicted"/>
<dbReference type="RefSeq" id="WP_099910335.1">
    <property type="nucleotide sequence ID" value="NZ_AWWI01000054.1"/>
</dbReference>
<name>A0A2G8RGZ8_9RHOB</name>
<keyword evidence="3" id="KW-1185">Reference proteome</keyword>
<feature type="chain" id="PRO_5013735324" description="Peptidase M23 domain-containing protein" evidence="1">
    <location>
        <begin position="18"/>
        <end position="374"/>
    </location>
</feature>
<dbReference type="InterPro" id="IPR011055">
    <property type="entry name" value="Dup_hybrid_motif"/>
</dbReference>
<comment type="caution">
    <text evidence="2">The sequence shown here is derived from an EMBL/GenBank/DDBJ whole genome shotgun (WGS) entry which is preliminary data.</text>
</comment>
<dbReference type="Gene3D" id="2.70.70.10">
    <property type="entry name" value="Glucose Permease (Domain IIA)"/>
    <property type="match status" value="1"/>
</dbReference>
<dbReference type="AlphaFoldDB" id="A0A2G8RGZ8"/>